<dbReference type="EMBL" id="VLKE01000001">
    <property type="protein sequence ID" value="TWH69121.1"/>
    <property type="molecule type" value="Genomic_DNA"/>
</dbReference>
<protein>
    <submittedName>
        <fullName evidence="3">Acetyltransferase (GNAT) family protein</fullName>
    </submittedName>
</protein>
<keyword evidence="4" id="KW-1185">Reference proteome</keyword>
<name>A0A562IDP3_MICOL</name>
<dbReference type="PROSITE" id="PS51186">
    <property type="entry name" value="GNAT"/>
    <property type="match status" value="1"/>
</dbReference>
<organism evidence="3 4">
    <name type="scientific">Micromonospora olivasterospora</name>
    <dbReference type="NCBI Taxonomy" id="1880"/>
    <lineage>
        <taxon>Bacteria</taxon>
        <taxon>Bacillati</taxon>
        <taxon>Actinomycetota</taxon>
        <taxon>Actinomycetes</taxon>
        <taxon>Micromonosporales</taxon>
        <taxon>Micromonosporaceae</taxon>
        <taxon>Micromonospora</taxon>
    </lineage>
</organism>
<comment type="caution">
    <text evidence="3">The sequence shown here is derived from an EMBL/GenBank/DDBJ whole genome shotgun (WGS) entry which is preliminary data.</text>
</comment>
<dbReference type="Gene3D" id="3.40.630.30">
    <property type="match status" value="1"/>
</dbReference>
<evidence type="ECO:0000313" key="3">
    <source>
        <dbReference type="EMBL" id="TWH69121.1"/>
    </source>
</evidence>
<dbReference type="Proteomes" id="UP000319825">
    <property type="component" value="Unassembled WGS sequence"/>
</dbReference>
<dbReference type="InterPro" id="IPR016181">
    <property type="entry name" value="Acyl_CoA_acyltransferase"/>
</dbReference>
<dbReference type="CDD" id="cd04301">
    <property type="entry name" value="NAT_SF"/>
    <property type="match status" value="1"/>
</dbReference>
<proteinExistence type="predicted"/>
<feature type="compositionally biased region" description="Pro residues" evidence="1">
    <location>
        <begin position="87"/>
        <end position="105"/>
    </location>
</feature>
<dbReference type="AlphaFoldDB" id="A0A562IDP3"/>
<keyword evidence="3" id="KW-0808">Transferase</keyword>
<feature type="domain" description="N-acetyltransferase" evidence="2">
    <location>
        <begin position="1"/>
        <end position="95"/>
    </location>
</feature>
<dbReference type="InterPro" id="IPR000182">
    <property type="entry name" value="GNAT_dom"/>
</dbReference>
<accession>A0A562IDP3</accession>
<dbReference type="SUPFAM" id="SSF55729">
    <property type="entry name" value="Acyl-CoA N-acyltransferases (Nat)"/>
    <property type="match status" value="1"/>
</dbReference>
<reference evidence="3 4" key="1">
    <citation type="submission" date="2019-07" db="EMBL/GenBank/DDBJ databases">
        <title>R&amp;d 2014.</title>
        <authorList>
            <person name="Klenk H.-P."/>
        </authorList>
    </citation>
    <scope>NUCLEOTIDE SEQUENCE [LARGE SCALE GENOMIC DNA]</scope>
    <source>
        <strain evidence="3 4">DSM 43868</strain>
    </source>
</reference>
<dbReference type="GO" id="GO:0016747">
    <property type="term" value="F:acyltransferase activity, transferring groups other than amino-acyl groups"/>
    <property type="evidence" value="ECO:0007669"/>
    <property type="project" value="InterPro"/>
</dbReference>
<evidence type="ECO:0000256" key="1">
    <source>
        <dbReference type="SAM" id="MobiDB-lite"/>
    </source>
</evidence>
<evidence type="ECO:0000259" key="2">
    <source>
        <dbReference type="PROSITE" id="PS51186"/>
    </source>
</evidence>
<evidence type="ECO:0000313" key="4">
    <source>
        <dbReference type="Proteomes" id="UP000319825"/>
    </source>
</evidence>
<feature type="compositionally biased region" description="Basic residues" evidence="1">
    <location>
        <begin position="132"/>
        <end position="142"/>
    </location>
</feature>
<sequence length="142" mass="15166">MANLVAEGDEAEVALLVRDDWQRRGLGTALLRRLLGQAERAGVAAVLLHVQAENGPMLRTLRRLDRPATLERDGSVVTVTVPVTPAAAPPAPPTPSPPRPRPAPAVPVTLPCRRRRAGALLTPPGSCCSRGSCRRGGRRRRP</sequence>
<dbReference type="Pfam" id="PF00583">
    <property type="entry name" value="Acetyltransf_1"/>
    <property type="match status" value="1"/>
</dbReference>
<feature type="region of interest" description="Disordered" evidence="1">
    <location>
        <begin position="82"/>
        <end position="142"/>
    </location>
</feature>
<gene>
    <name evidence="3" type="ORF">JD77_04123</name>
</gene>